<gene>
    <name evidence="2" type="ORF">AF80_05330</name>
</gene>
<dbReference type="PATRIC" id="fig|1447263.3.peg.1044"/>
<dbReference type="Proteomes" id="UP000035154">
    <property type="component" value="Unassembled WGS sequence"/>
</dbReference>
<sequence>MIKNLLYYFFIIIIFNNICFAISLNEAKIGFKGIYLGQNAIEACKVLQEKFSSEKYVYIKKGELDELRLVSSINSCKTKSVFIAINEDNKVERIIFYSSAFGVEKMPLEEFAKLIINNTNWLPKLDYRDDIKYFEGYYYTDDKELGFEIRIGSRLDIQLSKIKIVINRPNFE</sequence>
<keyword evidence="1" id="KW-1133">Transmembrane helix</keyword>
<proteinExistence type="predicted"/>
<name>A0A0G9KTZ5_9BACT</name>
<dbReference type="EMBL" id="JAIW01000033">
    <property type="protein sequence ID" value="KLE09946.1"/>
    <property type="molecule type" value="Genomic_DNA"/>
</dbReference>
<keyword evidence="1" id="KW-0472">Membrane</keyword>
<dbReference type="RefSeq" id="WP_046998219.1">
    <property type="nucleotide sequence ID" value="NZ_JAIW01000033.1"/>
</dbReference>
<comment type="caution">
    <text evidence="2">The sequence shown here is derived from an EMBL/GenBank/DDBJ whole genome shotgun (WGS) entry which is preliminary data.</text>
</comment>
<organism evidence="2 3">
    <name type="scientific">Aliarcobacter butzleri L355</name>
    <dbReference type="NCBI Taxonomy" id="1447263"/>
    <lineage>
        <taxon>Bacteria</taxon>
        <taxon>Pseudomonadati</taxon>
        <taxon>Campylobacterota</taxon>
        <taxon>Epsilonproteobacteria</taxon>
        <taxon>Campylobacterales</taxon>
        <taxon>Arcobacteraceae</taxon>
        <taxon>Aliarcobacter</taxon>
    </lineage>
</organism>
<dbReference type="AlphaFoldDB" id="A0A0G9KTZ5"/>
<evidence type="ECO:0000313" key="3">
    <source>
        <dbReference type="Proteomes" id="UP000035154"/>
    </source>
</evidence>
<feature type="transmembrane region" description="Helical" evidence="1">
    <location>
        <begin position="6"/>
        <end position="24"/>
    </location>
</feature>
<keyword evidence="1" id="KW-0812">Transmembrane</keyword>
<reference evidence="2 3" key="1">
    <citation type="submission" date="2014-01" db="EMBL/GenBank/DDBJ databases">
        <title>Development of a Comparative Genomic Fingerprinting Assay for High Resolution Genotyping of Arcobacter butzleri.</title>
        <authorList>
            <person name="Webb A.L."/>
            <person name="Inglis G.D."/>
            <person name="Kruczkiewicz P."/>
            <person name="Selinger L.B."/>
            <person name="Taboada E.N."/>
        </authorList>
    </citation>
    <scope>NUCLEOTIDE SEQUENCE [LARGE SCALE GENOMIC DNA]</scope>
    <source>
        <strain evidence="2 3">L355</strain>
    </source>
</reference>
<evidence type="ECO:0000313" key="2">
    <source>
        <dbReference type="EMBL" id="KLE09946.1"/>
    </source>
</evidence>
<accession>A0A0G9KTZ5</accession>
<protein>
    <submittedName>
        <fullName evidence="2">Uncharacterized protein</fullName>
    </submittedName>
</protein>
<evidence type="ECO:0000256" key="1">
    <source>
        <dbReference type="SAM" id="Phobius"/>
    </source>
</evidence>